<evidence type="ECO:0000256" key="6">
    <source>
        <dbReference type="ARBA" id="ARBA00022989"/>
    </source>
</evidence>
<keyword evidence="8" id="KW-0325">Glycoprotein</keyword>
<dbReference type="EMBL" id="JACEEZ010021555">
    <property type="protein sequence ID" value="KAG0713349.1"/>
    <property type="molecule type" value="Genomic_DNA"/>
</dbReference>
<keyword evidence="6" id="KW-1133">Transmembrane helix</keyword>
<dbReference type="GO" id="GO:0005789">
    <property type="term" value="C:endoplasmic reticulum membrane"/>
    <property type="evidence" value="ECO:0007669"/>
    <property type="project" value="UniProtKB-SubCell"/>
</dbReference>
<evidence type="ECO:0000259" key="12">
    <source>
        <dbReference type="Pfam" id="PF11721"/>
    </source>
</evidence>
<evidence type="ECO:0000256" key="3">
    <source>
        <dbReference type="ARBA" id="ARBA00022692"/>
    </source>
</evidence>
<evidence type="ECO:0000256" key="7">
    <source>
        <dbReference type="ARBA" id="ARBA00023136"/>
    </source>
</evidence>
<evidence type="ECO:0000256" key="8">
    <source>
        <dbReference type="ARBA" id="ARBA00023180"/>
    </source>
</evidence>
<feature type="signal peptide" evidence="11">
    <location>
        <begin position="1"/>
        <end position="22"/>
    </location>
</feature>
<dbReference type="InterPro" id="IPR021720">
    <property type="entry name" value="Malectin_dom"/>
</dbReference>
<keyword evidence="4 11" id="KW-0732">Signal</keyword>
<comment type="similarity">
    <text evidence="2">Belongs to the malectin family.</text>
</comment>
<gene>
    <name evidence="13" type="primary">Mlec</name>
    <name evidence="13" type="ORF">GWK47_016438</name>
</gene>
<evidence type="ECO:0000256" key="5">
    <source>
        <dbReference type="ARBA" id="ARBA00022824"/>
    </source>
</evidence>
<dbReference type="InterPro" id="IPR039155">
    <property type="entry name" value="MLEC"/>
</dbReference>
<evidence type="ECO:0000256" key="10">
    <source>
        <dbReference type="SAM" id="MobiDB-lite"/>
    </source>
</evidence>
<dbReference type="Proteomes" id="UP000770661">
    <property type="component" value="Unassembled WGS sequence"/>
</dbReference>
<feature type="domain" description="Malectin" evidence="12">
    <location>
        <begin position="81"/>
        <end position="225"/>
    </location>
</feature>
<keyword evidence="7" id="KW-0472">Membrane</keyword>
<evidence type="ECO:0000313" key="13">
    <source>
        <dbReference type="EMBL" id="KAG0713349.1"/>
    </source>
</evidence>
<proteinExistence type="inferred from homology"/>
<comment type="caution">
    <text evidence="13">The sequence shown here is derived from an EMBL/GenBank/DDBJ whole genome shotgun (WGS) entry which is preliminary data.</text>
</comment>
<dbReference type="AlphaFoldDB" id="A0A8J4XUK0"/>
<sequence length="327" mass="35574">MGPHTLPGALLVLLSSLYSVHGLGEVIYAVNAGFTCITSLSELLRCPRVPSLLLTSLPSLIMWPKDPATLLSPYYRLLCPAGGEAHIDVYGVRYEKDPLTGKVGTASDFGKQLVIGRVPPGDQVLYQTERYHHSTFGYEIPLKGDGDYVLVLKFSEVYFNAPDQKVFDVALNGDVTVVPALDIFLRVGRGVAHDEYVPFSVAGSTLVVGGQESALKSTKVKVEFVKNCTDVLHSLATDVPKLPPLPREEELETEVEEPRQTATLPNTNTNNNNNNNNQNSKQQQPAKRRPSGPRTPDPYAADDTSSMLPVFVAIGAAIPILFCLCKL</sequence>
<evidence type="ECO:0000256" key="11">
    <source>
        <dbReference type="SAM" id="SignalP"/>
    </source>
</evidence>
<dbReference type="Pfam" id="PF11721">
    <property type="entry name" value="Malectin"/>
    <property type="match status" value="1"/>
</dbReference>
<evidence type="ECO:0000256" key="1">
    <source>
        <dbReference type="ARBA" id="ARBA00004115"/>
    </source>
</evidence>
<keyword evidence="9" id="KW-0119">Carbohydrate metabolism</keyword>
<keyword evidence="3" id="KW-0812">Transmembrane</keyword>
<evidence type="ECO:0000256" key="9">
    <source>
        <dbReference type="ARBA" id="ARBA00023277"/>
    </source>
</evidence>
<dbReference type="OrthoDB" id="10013439at2759"/>
<comment type="subcellular location">
    <subcellularLocation>
        <location evidence="1">Endoplasmic reticulum membrane</location>
        <topology evidence="1">Single-pass type I membrane protein</topology>
    </subcellularLocation>
</comment>
<dbReference type="PANTHER" id="PTHR13460:SF0">
    <property type="entry name" value="MALECTIN"/>
    <property type="match status" value="1"/>
</dbReference>
<feature type="region of interest" description="Disordered" evidence="10">
    <location>
        <begin position="239"/>
        <end position="301"/>
    </location>
</feature>
<dbReference type="Gene3D" id="2.60.120.430">
    <property type="entry name" value="Galactose-binding lectin"/>
    <property type="match status" value="1"/>
</dbReference>
<name>A0A8J4XUK0_CHIOP</name>
<organism evidence="13 14">
    <name type="scientific">Chionoecetes opilio</name>
    <name type="common">Atlantic snow crab</name>
    <name type="synonym">Cancer opilio</name>
    <dbReference type="NCBI Taxonomy" id="41210"/>
    <lineage>
        <taxon>Eukaryota</taxon>
        <taxon>Metazoa</taxon>
        <taxon>Ecdysozoa</taxon>
        <taxon>Arthropoda</taxon>
        <taxon>Crustacea</taxon>
        <taxon>Multicrustacea</taxon>
        <taxon>Malacostraca</taxon>
        <taxon>Eumalacostraca</taxon>
        <taxon>Eucarida</taxon>
        <taxon>Decapoda</taxon>
        <taxon>Pleocyemata</taxon>
        <taxon>Brachyura</taxon>
        <taxon>Eubrachyura</taxon>
        <taxon>Majoidea</taxon>
        <taxon>Majidae</taxon>
        <taxon>Chionoecetes</taxon>
    </lineage>
</organism>
<feature type="chain" id="PRO_5035240901" evidence="11">
    <location>
        <begin position="23"/>
        <end position="327"/>
    </location>
</feature>
<accession>A0A8J4XUK0</accession>
<evidence type="ECO:0000256" key="4">
    <source>
        <dbReference type="ARBA" id="ARBA00022729"/>
    </source>
</evidence>
<dbReference type="PANTHER" id="PTHR13460">
    <property type="match status" value="1"/>
</dbReference>
<feature type="compositionally biased region" description="Low complexity" evidence="10">
    <location>
        <begin position="266"/>
        <end position="279"/>
    </location>
</feature>
<dbReference type="GO" id="GO:0030246">
    <property type="term" value="F:carbohydrate binding"/>
    <property type="evidence" value="ECO:0007669"/>
    <property type="project" value="InterPro"/>
</dbReference>
<protein>
    <submittedName>
        <fullName evidence="13">Malectin</fullName>
    </submittedName>
</protein>
<reference evidence="13" key="1">
    <citation type="submission" date="2020-07" db="EMBL/GenBank/DDBJ databases">
        <title>The High-quality genome of the commercially important snow crab, Chionoecetes opilio.</title>
        <authorList>
            <person name="Jeong J.-H."/>
            <person name="Ryu S."/>
        </authorList>
    </citation>
    <scope>NUCLEOTIDE SEQUENCE</scope>
    <source>
        <strain evidence="13">MADBK_172401_WGS</strain>
        <tissue evidence="13">Digestive gland</tissue>
    </source>
</reference>
<keyword evidence="5" id="KW-0256">Endoplasmic reticulum</keyword>
<evidence type="ECO:0000256" key="2">
    <source>
        <dbReference type="ARBA" id="ARBA00009141"/>
    </source>
</evidence>
<keyword evidence="14" id="KW-1185">Reference proteome</keyword>
<evidence type="ECO:0000313" key="14">
    <source>
        <dbReference type="Proteomes" id="UP000770661"/>
    </source>
</evidence>